<sequence length="385" mass="43271">MPSYVQDLLDQKKLAEAVAYVQSDAVGYRTIENLADEDDNVVTYGQLLSIKRPKESSRKLLTKGSNAISYDRLLLFRELVSGDLFYVVCRKQSQTNSALWAIHDIYIGSYLCFYEPCLGDEIHGVKIVECSTNPIPILPSAQYQRIQDLVPALEESTHIQGFFLEVEKIVLKKVVTHRACPSRTCDSCHIPDDPCPAQVGGRTSNTCIKAKVYIAELEAANCGQKFISYTSQSLANLFIHPDSLQLARINSIRLREAIDRILQLYMGEGVRFLISGWYKRRYLPDGSPSNSCKLHLSRIQPRRFLNVALYREVQNNPVAPHIAAPAHAVRRVNDFMGGEDNVEQEDCARNPHRSPSPASIQEGEDEDEEVPSGSRPSKRSRNTMS</sequence>
<gene>
    <name evidence="3" type="primary">LOC125179394</name>
</gene>
<dbReference type="GeneID" id="125179394"/>
<dbReference type="KEGG" id="hazt:125179394"/>
<dbReference type="RefSeq" id="XP_047741132.1">
    <property type="nucleotide sequence ID" value="XM_047885176.1"/>
</dbReference>
<evidence type="ECO:0000256" key="1">
    <source>
        <dbReference type="SAM" id="MobiDB-lite"/>
    </source>
</evidence>
<keyword evidence="2" id="KW-1185">Reference proteome</keyword>
<proteinExistence type="predicted"/>
<reference evidence="3" key="1">
    <citation type="submission" date="2025-08" db="UniProtKB">
        <authorList>
            <consortium name="RefSeq"/>
        </authorList>
    </citation>
    <scope>IDENTIFICATION</scope>
    <source>
        <tissue evidence="3">Whole organism</tissue>
    </source>
</reference>
<accession>A0A979FXF2</accession>
<dbReference type="Proteomes" id="UP000694843">
    <property type="component" value="Unplaced"/>
</dbReference>
<dbReference type="OMA" id="ESTHIQG"/>
<protein>
    <submittedName>
        <fullName evidence="3">Uncharacterized protein LOC125179394</fullName>
    </submittedName>
</protein>
<dbReference type="AlphaFoldDB" id="A0A979FXF2"/>
<evidence type="ECO:0000313" key="2">
    <source>
        <dbReference type="Proteomes" id="UP000694843"/>
    </source>
</evidence>
<name>A0A979FXF2_HYAAZ</name>
<feature type="region of interest" description="Disordered" evidence="1">
    <location>
        <begin position="341"/>
        <end position="385"/>
    </location>
</feature>
<organism evidence="2 3">
    <name type="scientific">Hyalella azteca</name>
    <name type="common">Amphipod</name>
    <dbReference type="NCBI Taxonomy" id="294128"/>
    <lineage>
        <taxon>Eukaryota</taxon>
        <taxon>Metazoa</taxon>
        <taxon>Ecdysozoa</taxon>
        <taxon>Arthropoda</taxon>
        <taxon>Crustacea</taxon>
        <taxon>Multicrustacea</taxon>
        <taxon>Malacostraca</taxon>
        <taxon>Eumalacostraca</taxon>
        <taxon>Peracarida</taxon>
        <taxon>Amphipoda</taxon>
        <taxon>Senticaudata</taxon>
        <taxon>Talitrida</taxon>
        <taxon>Talitroidea</taxon>
        <taxon>Hyalellidae</taxon>
        <taxon>Hyalella</taxon>
    </lineage>
</organism>
<feature type="compositionally biased region" description="Basic residues" evidence="1">
    <location>
        <begin position="376"/>
        <end position="385"/>
    </location>
</feature>
<evidence type="ECO:0000313" key="3">
    <source>
        <dbReference type="RefSeq" id="XP_047741132.1"/>
    </source>
</evidence>